<protein>
    <submittedName>
        <fullName evidence="10">AI-2E family transporter</fullName>
    </submittedName>
</protein>
<keyword evidence="11" id="KW-1185">Reference proteome</keyword>
<evidence type="ECO:0000256" key="3">
    <source>
        <dbReference type="ARBA" id="ARBA00022448"/>
    </source>
</evidence>
<keyword evidence="6 9" id="KW-1133">Transmembrane helix</keyword>
<dbReference type="RefSeq" id="WP_121700285.1">
    <property type="nucleotide sequence ID" value="NZ_JBCLPP010000025.1"/>
</dbReference>
<keyword evidence="4" id="KW-1003">Cell membrane</keyword>
<keyword evidence="3" id="KW-0813">Transport</keyword>
<evidence type="ECO:0000256" key="4">
    <source>
        <dbReference type="ARBA" id="ARBA00022475"/>
    </source>
</evidence>
<evidence type="ECO:0000256" key="9">
    <source>
        <dbReference type="SAM" id="Phobius"/>
    </source>
</evidence>
<name>A0ABV4CWU7_9BACT</name>
<comment type="similarity">
    <text evidence="2">Belongs to the autoinducer-2 exporter (AI-2E) (TC 2.A.86) family.</text>
</comment>
<organism evidence="10 11">
    <name type="scientific">Heminiphilus faecis</name>
    <dbReference type="NCBI Taxonomy" id="2601703"/>
    <lineage>
        <taxon>Bacteria</taxon>
        <taxon>Pseudomonadati</taxon>
        <taxon>Bacteroidota</taxon>
        <taxon>Bacteroidia</taxon>
        <taxon>Bacteroidales</taxon>
        <taxon>Muribaculaceae</taxon>
        <taxon>Heminiphilus</taxon>
    </lineage>
</organism>
<feature type="transmembrane region" description="Helical" evidence="9">
    <location>
        <begin position="255"/>
        <end position="273"/>
    </location>
</feature>
<sequence length="385" mass="44031">MYSRKPFTFDRVVRLIITCLIIAGILMLINALKGVLLPFCVACLIAYIFEPFVQFNRRLLHLRGRVIAIFVTLFEASFIFGILCYILVPMIISEMQHMGHLLKVYSETELDIPFLPGEIHDLIKKYIDLEYLSKIMRNEDRMKLIENLLSSTWSIVTSGISMIIGVFSWFIVFLYVIFIMLDYERLASSFRRMVPPSYRKTVFKIGNDIQRSMNHYFRGQALVSFCVGVLFCIGFLIIDMPLAIVLGLFIGLLNMVPYLQLISLIPTTLLCLVCSVDSGVNFWVIFWECMAVYCIVQAIQDLLLTPKIMGKAMGLNPAIILLSLSIWGCLLGFLGLIIALPLTTLLLAYYDEYITFLQRQRQRRRHNNGPAHRVTAADSDDTQSS</sequence>
<feature type="region of interest" description="Disordered" evidence="8">
    <location>
        <begin position="365"/>
        <end position="385"/>
    </location>
</feature>
<feature type="transmembrane region" description="Helical" evidence="9">
    <location>
        <begin position="319"/>
        <end position="350"/>
    </location>
</feature>
<proteinExistence type="inferred from homology"/>
<feature type="transmembrane region" description="Helical" evidence="9">
    <location>
        <begin position="160"/>
        <end position="183"/>
    </location>
</feature>
<dbReference type="EMBL" id="JBCLPP010000025">
    <property type="protein sequence ID" value="MEY8245863.1"/>
    <property type="molecule type" value="Genomic_DNA"/>
</dbReference>
<reference evidence="10 11" key="1">
    <citation type="submission" date="2024-03" db="EMBL/GenBank/DDBJ databases">
        <title>Mouse gut bacterial collection (mGBC) of GemPharmatech.</title>
        <authorList>
            <person name="He Y."/>
            <person name="Dong L."/>
            <person name="Wu D."/>
            <person name="Gao X."/>
            <person name="Lin Z."/>
        </authorList>
    </citation>
    <scope>NUCLEOTIDE SEQUENCE [LARGE SCALE GENOMIC DNA]</scope>
    <source>
        <strain evidence="10 11">54-13</strain>
    </source>
</reference>
<evidence type="ECO:0000256" key="2">
    <source>
        <dbReference type="ARBA" id="ARBA00009773"/>
    </source>
</evidence>
<feature type="transmembrane region" description="Helical" evidence="9">
    <location>
        <begin position="221"/>
        <end position="249"/>
    </location>
</feature>
<dbReference type="PANTHER" id="PTHR21716">
    <property type="entry name" value="TRANSMEMBRANE PROTEIN"/>
    <property type="match status" value="1"/>
</dbReference>
<comment type="caution">
    <text evidence="10">The sequence shown here is derived from an EMBL/GenBank/DDBJ whole genome shotgun (WGS) entry which is preliminary data.</text>
</comment>
<evidence type="ECO:0000256" key="6">
    <source>
        <dbReference type="ARBA" id="ARBA00022989"/>
    </source>
</evidence>
<feature type="transmembrane region" description="Helical" evidence="9">
    <location>
        <begin position="280"/>
        <end position="299"/>
    </location>
</feature>
<evidence type="ECO:0000256" key="7">
    <source>
        <dbReference type="ARBA" id="ARBA00023136"/>
    </source>
</evidence>
<dbReference type="InterPro" id="IPR002549">
    <property type="entry name" value="AI-2E-like"/>
</dbReference>
<feature type="transmembrane region" description="Helical" evidence="9">
    <location>
        <begin position="12"/>
        <end position="29"/>
    </location>
</feature>
<evidence type="ECO:0000256" key="1">
    <source>
        <dbReference type="ARBA" id="ARBA00004651"/>
    </source>
</evidence>
<evidence type="ECO:0000313" key="10">
    <source>
        <dbReference type="EMBL" id="MEY8245863.1"/>
    </source>
</evidence>
<gene>
    <name evidence="10" type="ORF">AAK873_09585</name>
</gene>
<feature type="transmembrane region" description="Helical" evidence="9">
    <location>
        <begin position="35"/>
        <end position="55"/>
    </location>
</feature>
<keyword evidence="5 9" id="KW-0812">Transmembrane</keyword>
<evidence type="ECO:0000256" key="8">
    <source>
        <dbReference type="SAM" id="MobiDB-lite"/>
    </source>
</evidence>
<dbReference type="Proteomes" id="UP001565200">
    <property type="component" value="Unassembled WGS sequence"/>
</dbReference>
<feature type="transmembrane region" description="Helical" evidence="9">
    <location>
        <begin position="67"/>
        <end position="92"/>
    </location>
</feature>
<accession>A0ABV4CWU7</accession>
<evidence type="ECO:0000256" key="5">
    <source>
        <dbReference type="ARBA" id="ARBA00022692"/>
    </source>
</evidence>
<keyword evidence="7 9" id="KW-0472">Membrane</keyword>
<comment type="subcellular location">
    <subcellularLocation>
        <location evidence="1">Cell membrane</location>
        <topology evidence="1">Multi-pass membrane protein</topology>
    </subcellularLocation>
</comment>
<dbReference type="Pfam" id="PF01594">
    <property type="entry name" value="AI-2E_transport"/>
    <property type="match status" value="1"/>
</dbReference>
<dbReference type="PANTHER" id="PTHR21716:SF53">
    <property type="entry name" value="PERMEASE PERM-RELATED"/>
    <property type="match status" value="1"/>
</dbReference>
<evidence type="ECO:0000313" key="11">
    <source>
        <dbReference type="Proteomes" id="UP001565200"/>
    </source>
</evidence>